<comment type="caution">
    <text evidence="2">The sequence shown here is derived from an EMBL/GenBank/DDBJ whole genome shotgun (WGS) entry which is preliminary data.</text>
</comment>
<evidence type="ECO:0000256" key="1">
    <source>
        <dbReference type="SAM" id="SignalP"/>
    </source>
</evidence>
<feature type="chain" id="PRO_5006869884" description="FLYWCH-type domain-containing protein" evidence="1">
    <location>
        <begin position="23"/>
        <end position="109"/>
    </location>
</feature>
<name>A0A0V0U6X6_9BILA</name>
<organism evidence="2 3">
    <name type="scientific">Trichinella murrelli</name>
    <dbReference type="NCBI Taxonomy" id="144512"/>
    <lineage>
        <taxon>Eukaryota</taxon>
        <taxon>Metazoa</taxon>
        <taxon>Ecdysozoa</taxon>
        <taxon>Nematoda</taxon>
        <taxon>Enoplea</taxon>
        <taxon>Dorylaimia</taxon>
        <taxon>Trichinellida</taxon>
        <taxon>Trichinellidae</taxon>
        <taxon>Trichinella</taxon>
    </lineage>
</organism>
<proteinExistence type="predicted"/>
<dbReference type="OrthoDB" id="5919158at2759"/>
<evidence type="ECO:0008006" key="4">
    <source>
        <dbReference type="Google" id="ProtNLM"/>
    </source>
</evidence>
<accession>A0A0V0U6X6</accession>
<evidence type="ECO:0000313" key="2">
    <source>
        <dbReference type="EMBL" id="KRX46959.1"/>
    </source>
</evidence>
<gene>
    <name evidence="2" type="ORF">T05_7368</name>
</gene>
<sequence>MFNVSDENFFLLFLVLFMSDNSDLLLVSNRCSKTSLVFEARAYKLKHRQTEEISGMFQNKIGCRGAMCTNLKVTDAISKKDHLETFADINSIALNNRKLTIEEKPKFDK</sequence>
<dbReference type="AlphaFoldDB" id="A0A0V0U6X6"/>
<feature type="signal peptide" evidence="1">
    <location>
        <begin position="1"/>
        <end position="22"/>
    </location>
</feature>
<protein>
    <recommendedName>
        <fullName evidence="4">FLYWCH-type domain-containing protein</fullName>
    </recommendedName>
</protein>
<keyword evidence="3" id="KW-1185">Reference proteome</keyword>
<dbReference type="EMBL" id="JYDJ01000049">
    <property type="protein sequence ID" value="KRX46959.1"/>
    <property type="molecule type" value="Genomic_DNA"/>
</dbReference>
<keyword evidence="1" id="KW-0732">Signal</keyword>
<dbReference type="Proteomes" id="UP000055048">
    <property type="component" value="Unassembled WGS sequence"/>
</dbReference>
<evidence type="ECO:0000313" key="3">
    <source>
        <dbReference type="Proteomes" id="UP000055048"/>
    </source>
</evidence>
<reference evidence="2 3" key="1">
    <citation type="submission" date="2015-01" db="EMBL/GenBank/DDBJ databases">
        <title>Evolution of Trichinella species and genotypes.</title>
        <authorList>
            <person name="Korhonen P.K."/>
            <person name="Edoardo P."/>
            <person name="Giuseppe L.R."/>
            <person name="Gasser R.B."/>
        </authorList>
    </citation>
    <scope>NUCLEOTIDE SEQUENCE [LARGE SCALE GENOMIC DNA]</scope>
    <source>
        <strain evidence="2">ISS417</strain>
    </source>
</reference>